<proteinExistence type="predicted"/>
<evidence type="ECO:0008006" key="3">
    <source>
        <dbReference type="Google" id="ProtNLM"/>
    </source>
</evidence>
<dbReference type="OrthoDB" id="2691759at2"/>
<accession>A0A1I0CPW5</accession>
<dbReference type="RefSeq" id="WP_090869051.1">
    <property type="nucleotide sequence ID" value="NZ_FOHE01000007.1"/>
</dbReference>
<dbReference type="EMBL" id="FOHE01000007">
    <property type="protein sequence ID" value="SET21647.1"/>
    <property type="molecule type" value="Genomic_DNA"/>
</dbReference>
<dbReference type="STRING" id="930131.SAMN05216389_10717"/>
<evidence type="ECO:0000313" key="2">
    <source>
        <dbReference type="Proteomes" id="UP000198618"/>
    </source>
</evidence>
<sequence>MQEIIAEQTYYKMERRISSVDQIDIEHERTLYLYNDRIISKHREFSIQEIMDVSYRKLGQEGGLLYLHTKRGVFSYTVKSSPDNFVERCKEFIKRR</sequence>
<gene>
    <name evidence="1" type="ORF">SAMN05216389_10717</name>
</gene>
<organism evidence="1 2">
    <name type="scientific">Oceanobacillus limi</name>
    <dbReference type="NCBI Taxonomy" id="930131"/>
    <lineage>
        <taxon>Bacteria</taxon>
        <taxon>Bacillati</taxon>
        <taxon>Bacillota</taxon>
        <taxon>Bacilli</taxon>
        <taxon>Bacillales</taxon>
        <taxon>Bacillaceae</taxon>
        <taxon>Oceanobacillus</taxon>
    </lineage>
</organism>
<reference evidence="1 2" key="1">
    <citation type="submission" date="2016-10" db="EMBL/GenBank/DDBJ databases">
        <authorList>
            <person name="de Groot N.N."/>
        </authorList>
    </citation>
    <scope>NUCLEOTIDE SEQUENCE [LARGE SCALE GENOMIC DNA]</scope>
    <source>
        <strain evidence="1 2">IBRC-M 10780</strain>
    </source>
</reference>
<dbReference type="Proteomes" id="UP000198618">
    <property type="component" value="Unassembled WGS sequence"/>
</dbReference>
<keyword evidence="2" id="KW-1185">Reference proteome</keyword>
<protein>
    <recommendedName>
        <fullName evidence="3">PH domain-containing protein</fullName>
    </recommendedName>
</protein>
<evidence type="ECO:0000313" key="1">
    <source>
        <dbReference type="EMBL" id="SET21647.1"/>
    </source>
</evidence>
<name>A0A1I0CPW5_9BACI</name>
<dbReference type="AlphaFoldDB" id="A0A1I0CPW5"/>